<reference evidence="2 3" key="1">
    <citation type="submission" date="2020-08" db="EMBL/GenBank/DDBJ databases">
        <authorList>
            <person name="Newling K."/>
            <person name="Davey J."/>
            <person name="Forrester S."/>
        </authorList>
    </citation>
    <scope>NUCLEOTIDE SEQUENCE [LARGE SCALE GENOMIC DNA]</scope>
    <source>
        <strain evidence="3">Crithidia deanei Carvalho (ATCC PRA-265)</strain>
    </source>
</reference>
<sequence>MRQFGRCARVVRGTLTSTVPKVWYTSRPDVTEEEMRHLDQELPPRELLQELRTTYGGKDEKEEDISVPGDSFGIMHNRVVFYRPIPRDHLGGKLGELIPEGSHPFMCVNETVVKSLCGRLGVTVEDAVMALQMSKGNINQATHLLTKKYQLKERYGQYGVVCLEAYAPETFCLVSYNVPSYEALTDDDVLDTIHELTLSAAEMPLDTPRRELVEKFTTQWSTDDDEILCRDLLKEYDLTVKDVVLLPYGDYGVQGFFIKDPIKEDVPNIGVAAAACCMDLRTGIHNRFRFHVERIADSVSEHVVQEMIHYNQGVHIFRQPYFFNPEYSVEEFVRFKESLLRPSASTYEMRYAAMFAPGYNLEGFRNIVEVEKLKVAQHKYEKHYEDFTAPGKMLTGDNAQLQTVVAGGGGSNVAGGAMHGGTNQKDTEKTAMETRTGPLRRSLQTSMQAHGDRVFQRFYRNNYH</sequence>
<dbReference type="AlphaFoldDB" id="S9VRH6"/>
<evidence type="ECO:0000313" key="3">
    <source>
        <dbReference type="Proteomes" id="UP000515908"/>
    </source>
</evidence>
<protein>
    <submittedName>
        <fullName evidence="2">Uncharacterized protein</fullName>
    </submittedName>
</protein>
<dbReference type="OrthoDB" id="276884at2759"/>
<proteinExistence type="predicted"/>
<gene>
    <name evidence="2" type="ORF">ADEAN_000400000</name>
</gene>
<accession>S9VRH6</accession>
<evidence type="ECO:0000256" key="1">
    <source>
        <dbReference type="SAM" id="MobiDB-lite"/>
    </source>
</evidence>
<evidence type="ECO:0000313" key="2">
    <source>
        <dbReference type="EMBL" id="CAD2216538.1"/>
    </source>
</evidence>
<dbReference type="VEuPathDB" id="TriTrypDB:ADEAN_000400000"/>
<name>S9VRH6_9TRYP</name>
<keyword evidence="3" id="KW-1185">Reference proteome</keyword>
<feature type="region of interest" description="Disordered" evidence="1">
    <location>
        <begin position="413"/>
        <end position="435"/>
    </location>
</feature>
<dbReference type="Proteomes" id="UP000515908">
    <property type="component" value="Chromosome 07"/>
</dbReference>
<dbReference type="EMBL" id="LR877151">
    <property type="protein sequence ID" value="CAD2216538.1"/>
    <property type="molecule type" value="Genomic_DNA"/>
</dbReference>
<organism evidence="2 3">
    <name type="scientific">Angomonas deanei</name>
    <dbReference type="NCBI Taxonomy" id="59799"/>
    <lineage>
        <taxon>Eukaryota</taxon>
        <taxon>Discoba</taxon>
        <taxon>Euglenozoa</taxon>
        <taxon>Kinetoplastea</taxon>
        <taxon>Metakinetoplastina</taxon>
        <taxon>Trypanosomatida</taxon>
        <taxon>Trypanosomatidae</taxon>
        <taxon>Strigomonadinae</taxon>
        <taxon>Angomonas</taxon>
    </lineage>
</organism>